<dbReference type="Proteomes" id="UP000694864">
    <property type="component" value="Chromosome 11"/>
</dbReference>
<evidence type="ECO:0000313" key="2">
    <source>
        <dbReference type="Proteomes" id="UP000694864"/>
    </source>
</evidence>
<name>A0ABM0URB1_CAMSA</name>
<dbReference type="PANTHER" id="PTHR24414">
    <property type="entry name" value="F-BOX/KELCH-REPEAT PROTEIN SKIP4"/>
    <property type="match status" value="1"/>
</dbReference>
<organism evidence="2 3">
    <name type="scientific">Camelina sativa</name>
    <name type="common">False flax</name>
    <name type="synonym">Myagrum sativum</name>
    <dbReference type="NCBI Taxonomy" id="90675"/>
    <lineage>
        <taxon>Eukaryota</taxon>
        <taxon>Viridiplantae</taxon>
        <taxon>Streptophyta</taxon>
        <taxon>Embryophyta</taxon>
        <taxon>Tracheophyta</taxon>
        <taxon>Spermatophyta</taxon>
        <taxon>Magnoliopsida</taxon>
        <taxon>eudicotyledons</taxon>
        <taxon>Gunneridae</taxon>
        <taxon>Pentapetalae</taxon>
        <taxon>rosids</taxon>
        <taxon>malvids</taxon>
        <taxon>Brassicales</taxon>
        <taxon>Brassicaceae</taxon>
        <taxon>Camelineae</taxon>
        <taxon>Camelina</taxon>
    </lineage>
</organism>
<dbReference type="PANTHER" id="PTHR24414:SF178">
    <property type="entry name" value="F-BOX DOMAIN-CONTAINING PROTEIN"/>
    <property type="match status" value="1"/>
</dbReference>
<reference evidence="2" key="1">
    <citation type="journal article" date="2014" name="Nat. Commun.">
        <title>The emerging biofuel crop Camelina sativa retains a highly undifferentiated hexaploid genome structure.</title>
        <authorList>
            <person name="Kagale S."/>
            <person name="Koh C."/>
            <person name="Nixon J."/>
            <person name="Bollina V."/>
            <person name="Clarke W.E."/>
            <person name="Tuteja R."/>
            <person name="Spillane C."/>
            <person name="Robinson S.J."/>
            <person name="Links M.G."/>
            <person name="Clarke C."/>
            <person name="Higgins E.E."/>
            <person name="Huebert T."/>
            <person name="Sharpe A.G."/>
            <person name="Parkin I.A."/>
        </authorList>
    </citation>
    <scope>NUCLEOTIDE SEQUENCE [LARGE SCALE GENOMIC DNA]</scope>
    <source>
        <strain evidence="2">cv. DH55</strain>
    </source>
</reference>
<evidence type="ECO:0000313" key="3">
    <source>
        <dbReference type="RefSeq" id="XP_010444913.1"/>
    </source>
</evidence>
<feature type="domain" description="FKB95-like N-terminal Kelch" evidence="1">
    <location>
        <begin position="23"/>
        <end position="318"/>
    </location>
</feature>
<proteinExistence type="predicted"/>
<dbReference type="InterPro" id="IPR006652">
    <property type="entry name" value="Kelch_1"/>
</dbReference>
<protein>
    <submittedName>
        <fullName evidence="3">F-box/kelch-repeat protein At3g24610</fullName>
    </submittedName>
</protein>
<accession>A0ABM0URB1</accession>
<dbReference type="InterPro" id="IPR050354">
    <property type="entry name" value="F-box/kelch-repeat_ARATH"/>
</dbReference>
<sequence>MGLTETYVYICLRTPPPDPKPRWFILRRRETLDASVLMPIPSLPSQPPEASSVVVLGWFIYVIGGSFKEKTRTSDVWLLDCRTHTWSHVPYSMGVARANAAARVVDGKIYVIGGCDVFNPNTWGEVFDPKTQTWSFLPPLPLPLMKGGNKNIHDSVVMDQKIYVVDGNHRTYFYSPSKGYWGRGNRGQVSRSRRDWCMIELINRIYFLTNDGTIFFCEQDELYWPGREGIMMDTKEVKGLGSLNETLFRSRVVHFGQLLLDRWERVMYNFGGTIHELEDIYPGARLINFGGNIGLFWDVIKGDHLEIWGNIEWSNAVMTVDNFLDRYKSNIRQDC</sequence>
<dbReference type="Gene3D" id="2.120.10.80">
    <property type="entry name" value="Kelch-type beta propeller"/>
    <property type="match status" value="1"/>
</dbReference>
<keyword evidence="2" id="KW-1185">Reference proteome</keyword>
<dbReference type="SMART" id="SM00612">
    <property type="entry name" value="Kelch"/>
    <property type="match status" value="2"/>
</dbReference>
<reference evidence="3" key="2">
    <citation type="submission" date="2025-08" db="UniProtKB">
        <authorList>
            <consortium name="RefSeq"/>
        </authorList>
    </citation>
    <scope>IDENTIFICATION</scope>
    <source>
        <tissue evidence="3">Leaf</tissue>
    </source>
</reference>
<dbReference type="Pfam" id="PF25210">
    <property type="entry name" value="Kelch_FKB95"/>
    <property type="match status" value="1"/>
</dbReference>
<evidence type="ECO:0000259" key="1">
    <source>
        <dbReference type="Pfam" id="PF25210"/>
    </source>
</evidence>
<dbReference type="InterPro" id="IPR015915">
    <property type="entry name" value="Kelch-typ_b-propeller"/>
</dbReference>
<dbReference type="SUPFAM" id="SSF117281">
    <property type="entry name" value="Kelch motif"/>
    <property type="match status" value="1"/>
</dbReference>
<dbReference type="GeneID" id="104727511"/>
<dbReference type="InterPro" id="IPR057499">
    <property type="entry name" value="Kelch_FKB95"/>
</dbReference>
<gene>
    <name evidence="3" type="primary">LOC104727511</name>
</gene>
<dbReference type="RefSeq" id="XP_010444913.1">
    <property type="nucleotide sequence ID" value="XM_010446611.1"/>
</dbReference>